<comment type="caution">
    <text evidence="2">The sequence shown here is derived from an EMBL/GenBank/DDBJ whole genome shotgun (WGS) entry which is preliminary data.</text>
</comment>
<dbReference type="Pfam" id="PF05419">
    <property type="entry name" value="GUN4"/>
    <property type="match status" value="1"/>
</dbReference>
<dbReference type="SUPFAM" id="SSF140869">
    <property type="entry name" value="GUN4-like"/>
    <property type="match status" value="1"/>
</dbReference>
<dbReference type="GO" id="GO:0046906">
    <property type="term" value="F:tetrapyrrole binding"/>
    <property type="evidence" value="ECO:0007669"/>
    <property type="project" value="TreeGrafter"/>
</dbReference>
<gene>
    <name evidence="2" type="ORF">GS601_00995</name>
</gene>
<organism evidence="2 3">
    <name type="scientific">Myxacorys almedinensis A</name>
    <dbReference type="NCBI Taxonomy" id="2690445"/>
    <lineage>
        <taxon>Bacteria</taxon>
        <taxon>Bacillati</taxon>
        <taxon>Cyanobacteriota</taxon>
        <taxon>Cyanophyceae</taxon>
        <taxon>Leptolyngbyales</taxon>
        <taxon>Leptolyngbyaceae</taxon>
        <taxon>Myxacorys</taxon>
        <taxon>Myxacorys almedinensis</taxon>
    </lineage>
</organism>
<dbReference type="Gene3D" id="1.25.40.620">
    <property type="match status" value="1"/>
</dbReference>
<dbReference type="EMBL" id="WVIE01000001">
    <property type="protein sequence ID" value="NDJ15876.1"/>
    <property type="molecule type" value="Genomic_DNA"/>
</dbReference>
<dbReference type="InterPro" id="IPR037215">
    <property type="entry name" value="GUN4-like_sf"/>
</dbReference>
<dbReference type="SUPFAM" id="SSF52540">
    <property type="entry name" value="P-loop containing nucleoside triphosphate hydrolases"/>
    <property type="match status" value="1"/>
</dbReference>
<evidence type="ECO:0000313" key="3">
    <source>
        <dbReference type="Proteomes" id="UP000646053"/>
    </source>
</evidence>
<dbReference type="Gene3D" id="1.10.10.1770">
    <property type="entry name" value="Gun4-like"/>
    <property type="match status" value="1"/>
</dbReference>
<reference evidence="2" key="1">
    <citation type="submission" date="2019-12" db="EMBL/GenBank/DDBJ databases">
        <title>High-Quality draft genome sequences of three cyanobacteria isolated from the limestone walls of the Old Cathedral of Coimbra.</title>
        <authorList>
            <person name="Tiago I."/>
            <person name="Soares F."/>
            <person name="Portugal A."/>
        </authorList>
    </citation>
    <scope>NUCLEOTIDE SEQUENCE</scope>
    <source>
        <strain evidence="2">A</strain>
    </source>
</reference>
<sequence length="748" mass="86485">MPEEPTPKPDKQEEKSPWNEKLAELLIKAAIGGGAGTVITLLSSTELPRLALGAGIGGAATMVYAFVEPIAKRTNKGLGQAGDKTADAIGKKTEQVIATLTSAEDRYFTAQSQECKYCRTEGMAKVEGIFTPMLEKVYVPLELDRSAFRPGLMSDVAKSGRFDETDSDRLTRLDIWKLLAQTEKDLIYRRLVILAWGGYGKTTLLRHLAFTYGQNQQGSGLPRLVPILLLLRKYREELTQENPLSLPDLIAQKHIPNLPEGATLRMSPDWAKNILRRGDALVLVDGFDEVPKAQRPQVARWLNEQMRHYGKSTFILTSRPKAYQEQDQAMDTLELETILWVKDFQEKQRRQFVEQWYWCQEYYHHGKEDTPDIRREAQRSADELLAQIEARSELKDLAKNPLLLNMMATFHRRYPSAELPRRRVELYQEMCVLQLRDRPGARRLETILGYEEALVILQMLALEMMQQHDEQVSQEVILRRLTTYLTEQAETVSAADFLRHIEQVSELLVQREPEEYEFSHLSFQEYLAAKEIIRLKRESVLYQHFEDGWWKPTILLYAAQTNPTTLIRQAMQQGATDLAYTCWQDTTKRVNLNDAELEVLTQLTPTLQTSRYQTLEDLLKSGQWRDADQETYRLMITTVGKEEGQYFEPADLENFPCDDLRTLDQLWLRYSNGKWGFSVQKQIWQECGSPTEYSDGWEKFGDRVGWRKDDDWVDYDDLTFDLQKTRSGEFPREIRGSVLFSRAETCEL</sequence>
<dbReference type="Proteomes" id="UP000646053">
    <property type="component" value="Unassembled WGS sequence"/>
</dbReference>
<keyword evidence="3" id="KW-1185">Reference proteome</keyword>
<dbReference type="PANTHER" id="PTHR34800:SF1">
    <property type="entry name" value="TETRAPYRROLE-BINDING PROTEIN, CHLOROPLASTIC"/>
    <property type="match status" value="1"/>
</dbReference>
<dbReference type="InterPro" id="IPR027417">
    <property type="entry name" value="P-loop_NTPase"/>
</dbReference>
<dbReference type="InterPro" id="IPR007111">
    <property type="entry name" value="NACHT_NTPase"/>
</dbReference>
<dbReference type="Gene3D" id="3.40.50.300">
    <property type="entry name" value="P-loop containing nucleotide triphosphate hydrolases"/>
    <property type="match status" value="1"/>
</dbReference>
<dbReference type="PROSITE" id="PS50837">
    <property type="entry name" value="NACHT"/>
    <property type="match status" value="1"/>
</dbReference>
<accession>A0A8J8CHW7</accession>
<evidence type="ECO:0000313" key="2">
    <source>
        <dbReference type="EMBL" id="NDJ15876.1"/>
    </source>
</evidence>
<protein>
    <submittedName>
        <fullName evidence="2">NACHT domain-containing protein</fullName>
    </submittedName>
</protein>
<proteinExistence type="predicted"/>
<dbReference type="Pfam" id="PF05729">
    <property type="entry name" value="NACHT"/>
    <property type="match status" value="1"/>
</dbReference>
<evidence type="ECO:0000259" key="1">
    <source>
        <dbReference type="PROSITE" id="PS50837"/>
    </source>
</evidence>
<dbReference type="InterPro" id="IPR008629">
    <property type="entry name" value="GUN4-like"/>
</dbReference>
<name>A0A8J8CHW7_9CYAN</name>
<dbReference type="RefSeq" id="WP_162421280.1">
    <property type="nucleotide sequence ID" value="NZ_WVIE01000001.1"/>
</dbReference>
<dbReference type="AlphaFoldDB" id="A0A8J8CHW7"/>
<feature type="domain" description="NACHT" evidence="1">
    <location>
        <begin position="189"/>
        <end position="322"/>
    </location>
</feature>
<dbReference type="PANTHER" id="PTHR34800">
    <property type="entry name" value="TETRAPYRROLE-BINDING PROTEIN, CHLOROPLASTIC"/>
    <property type="match status" value="1"/>
</dbReference>
<dbReference type="CDD" id="cd16383">
    <property type="entry name" value="GUN4"/>
    <property type="match status" value="1"/>
</dbReference>